<evidence type="ECO:0000313" key="2">
    <source>
        <dbReference type="EMBL" id="EZA61863.1"/>
    </source>
</evidence>
<keyword evidence="2" id="KW-0689">Ribosomal protein</keyword>
<dbReference type="OrthoDB" id="6020229at2759"/>
<dbReference type="OMA" id="EKFSHIN"/>
<evidence type="ECO:0000313" key="3">
    <source>
        <dbReference type="Proteomes" id="UP000053097"/>
    </source>
</evidence>
<dbReference type="STRING" id="2015173.A0A026X192"/>
<dbReference type="InterPro" id="IPR019375">
    <property type="entry name" value="Ribosomal_bS1m"/>
</dbReference>
<dbReference type="GO" id="GO:0005763">
    <property type="term" value="C:mitochondrial small ribosomal subunit"/>
    <property type="evidence" value="ECO:0007669"/>
    <property type="project" value="TreeGrafter"/>
</dbReference>
<proteinExistence type="predicted"/>
<dbReference type="AlphaFoldDB" id="A0A026X192"/>
<feature type="compositionally biased region" description="Basic and acidic residues" evidence="1">
    <location>
        <begin position="31"/>
        <end position="40"/>
    </location>
</feature>
<dbReference type="EMBL" id="KK107039">
    <property type="protein sequence ID" value="EZA61863.1"/>
    <property type="molecule type" value="Genomic_DNA"/>
</dbReference>
<dbReference type="PANTHER" id="PTHR13447">
    <property type="entry name" value="MITOCHONDRIAL 28S RIBOSOMAL PROTEIN S28"/>
    <property type="match status" value="1"/>
</dbReference>
<gene>
    <name evidence="2" type="ORF">X777_04674</name>
</gene>
<keyword evidence="3" id="KW-1185">Reference proteome</keyword>
<reference evidence="2 3" key="1">
    <citation type="journal article" date="2014" name="Curr. Biol.">
        <title>The genome of the clonal raider ant Cerapachys biroi.</title>
        <authorList>
            <person name="Oxley P.R."/>
            <person name="Ji L."/>
            <person name="Fetter-Pruneda I."/>
            <person name="McKenzie S.K."/>
            <person name="Li C."/>
            <person name="Hu H."/>
            <person name="Zhang G."/>
            <person name="Kronauer D.J."/>
        </authorList>
    </citation>
    <scope>NUCLEOTIDE SEQUENCE [LARGE SCALE GENOMIC DNA]</scope>
</reference>
<evidence type="ECO:0000256" key="1">
    <source>
        <dbReference type="SAM" id="MobiDB-lite"/>
    </source>
</evidence>
<dbReference type="PANTHER" id="PTHR13447:SF2">
    <property type="entry name" value="SMALL RIBOSOMAL SUBUNIT PROTEIN BS1M"/>
    <property type="match status" value="1"/>
</dbReference>
<keyword evidence="2" id="KW-0687">Ribonucleoprotein</keyword>
<name>A0A026X192_OOCBI</name>
<dbReference type="Pfam" id="PF10246">
    <property type="entry name" value="MRP-S35"/>
    <property type="match status" value="1"/>
</dbReference>
<dbReference type="Proteomes" id="UP000053097">
    <property type="component" value="Unassembled WGS sequence"/>
</dbReference>
<accession>A0A026X192</accession>
<protein>
    <submittedName>
        <fullName evidence="2">28S ribosomal protein S28, mitochondrial</fullName>
    </submittedName>
</protein>
<feature type="region of interest" description="Disordered" evidence="1">
    <location>
        <begin position="31"/>
        <end position="64"/>
    </location>
</feature>
<sequence>MNKIRHLERVFTHLRSLNVLRMNVASAKRFSTDKNSDGESKGSSTSEFPEVETRNVENTGESESDLKLSGFARSYEKFTHIDDPKEPERPQTFASLVRNSKFVDLGDPEGKIVIGKVFHVVGDDLYIDFGWKFHCVCRKPVKKGQYYVRGAKVRLMIKDLELSSKFLGATTDITLLEADCTLMGLVWSPAEKLQMPAERTTTRSAKLDTRDQPLSI</sequence>
<organism evidence="2 3">
    <name type="scientific">Ooceraea biroi</name>
    <name type="common">Clonal raider ant</name>
    <name type="synonym">Cerapachys biroi</name>
    <dbReference type="NCBI Taxonomy" id="2015173"/>
    <lineage>
        <taxon>Eukaryota</taxon>
        <taxon>Metazoa</taxon>
        <taxon>Ecdysozoa</taxon>
        <taxon>Arthropoda</taxon>
        <taxon>Hexapoda</taxon>
        <taxon>Insecta</taxon>
        <taxon>Pterygota</taxon>
        <taxon>Neoptera</taxon>
        <taxon>Endopterygota</taxon>
        <taxon>Hymenoptera</taxon>
        <taxon>Apocrita</taxon>
        <taxon>Aculeata</taxon>
        <taxon>Formicoidea</taxon>
        <taxon>Formicidae</taxon>
        <taxon>Dorylinae</taxon>
        <taxon>Ooceraea</taxon>
    </lineage>
</organism>